<dbReference type="Proteomes" id="UP000288805">
    <property type="component" value="Unassembled WGS sequence"/>
</dbReference>
<organism evidence="1 2">
    <name type="scientific">Vitis vinifera</name>
    <name type="common">Grape</name>
    <dbReference type="NCBI Taxonomy" id="29760"/>
    <lineage>
        <taxon>Eukaryota</taxon>
        <taxon>Viridiplantae</taxon>
        <taxon>Streptophyta</taxon>
        <taxon>Embryophyta</taxon>
        <taxon>Tracheophyta</taxon>
        <taxon>Spermatophyta</taxon>
        <taxon>Magnoliopsida</taxon>
        <taxon>eudicotyledons</taxon>
        <taxon>Gunneridae</taxon>
        <taxon>Pentapetalae</taxon>
        <taxon>rosids</taxon>
        <taxon>Vitales</taxon>
        <taxon>Vitaceae</taxon>
        <taxon>Viteae</taxon>
        <taxon>Vitis</taxon>
    </lineage>
</organism>
<accession>A0A438BWU2</accession>
<evidence type="ECO:0000313" key="1">
    <source>
        <dbReference type="EMBL" id="RVW15462.1"/>
    </source>
</evidence>
<dbReference type="AlphaFoldDB" id="A0A438BWU2"/>
<reference evidence="1 2" key="1">
    <citation type="journal article" date="2018" name="PLoS Genet.">
        <title>Population sequencing reveals clonal diversity and ancestral inbreeding in the grapevine cultivar Chardonnay.</title>
        <authorList>
            <person name="Roach M.J."/>
            <person name="Johnson D.L."/>
            <person name="Bohlmann J."/>
            <person name="van Vuuren H.J."/>
            <person name="Jones S.J."/>
            <person name="Pretorius I.S."/>
            <person name="Schmidt S.A."/>
            <person name="Borneman A.R."/>
        </authorList>
    </citation>
    <scope>NUCLEOTIDE SEQUENCE [LARGE SCALE GENOMIC DNA]</scope>
    <source>
        <strain evidence="2">cv. Chardonnay</strain>
        <tissue evidence="1">Leaf</tissue>
    </source>
</reference>
<gene>
    <name evidence="1" type="ORF">CK203_094694</name>
</gene>
<evidence type="ECO:0000313" key="2">
    <source>
        <dbReference type="Proteomes" id="UP000288805"/>
    </source>
</evidence>
<sequence>MSICEEVVDAQSFNVLQSLLVDYVFNKALSKSELLVDFDHEHGVRGDFECLHPRQNLLDVQMILCGNPHSCE</sequence>
<comment type="caution">
    <text evidence="1">The sequence shown here is derived from an EMBL/GenBank/DDBJ whole genome shotgun (WGS) entry which is preliminary data.</text>
</comment>
<name>A0A438BWU2_VITVI</name>
<proteinExistence type="predicted"/>
<protein>
    <submittedName>
        <fullName evidence="1">Uncharacterized protein</fullName>
    </submittedName>
</protein>
<dbReference type="EMBL" id="QGNW01002600">
    <property type="protein sequence ID" value="RVW15462.1"/>
    <property type="molecule type" value="Genomic_DNA"/>
</dbReference>